<evidence type="ECO:0000313" key="2">
    <source>
        <dbReference type="Proteomes" id="UP000093757"/>
    </source>
</evidence>
<dbReference type="Proteomes" id="UP000093757">
    <property type="component" value="Unassembled WGS sequence"/>
</dbReference>
<dbReference type="GO" id="GO:0003677">
    <property type="term" value="F:DNA binding"/>
    <property type="evidence" value="ECO:0007669"/>
    <property type="project" value="InterPro"/>
</dbReference>
<dbReference type="EMBL" id="MAEM01000108">
    <property type="protein sequence ID" value="OBS03101.1"/>
    <property type="molecule type" value="Genomic_DNA"/>
</dbReference>
<proteinExistence type="predicted"/>
<accession>A0A1A6BLD1</accession>
<gene>
    <name evidence="1" type="ORF">A9W98_11405</name>
</gene>
<sequence>MLGGEMHEMHGEIRERDLADRALEKSKKSVAGLLEELAVARGMGWSDIAEVVGVSVSAVRKWRKGGVASPQSRSKLARIAALLDVLEEKGLVEDPAAWMEMDFSLEPGYFIRPLDLYLEGHVTELIELADQRQTITQVLDRVRPNWRQSRSDFEVYVDATGERAIRRRND</sequence>
<comment type="caution">
    <text evidence="1">The sequence shown here is derived from an EMBL/GenBank/DDBJ whole genome shotgun (WGS) entry which is preliminary data.</text>
</comment>
<name>A0A1A6BLD1_MYCGO</name>
<protein>
    <submittedName>
        <fullName evidence="1">Uncharacterized protein</fullName>
    </submittedName>
</protein>
<organism evidence="1 2">
    <name type="scientific">Mycobacterium gordonae</name>
    <dbReference type="NCBI Taxonomy" id="1778"/>
    <lineage>
        <taxon>Bacteria</taxon>
        <taxon>Bacillati</taxon>
        <taxon>Actinomycetota</taxon>
        <taxon>Actinomycetes</taxon>
        <taxon>Mycobacteriales</taxon>
        <taxon>Mycobacteriaceae</taxon>
        <taxon>Mycobacterium</taxon>
    </lineage>
</organism>
<dbReference type="InterPro" id="IPR010982">
    <property type="entry name" value="Lambda_DNA-bd_dom_sf"/>
</dbReference>
<dbReference type="Pfam" id="PF13384">
    <property type="entry name" value="HTH_23"/>
    <property type="match status" value="1"/>
</dbReference>
<dbReference type="InterPro" id="IPR001387">
    <property type="entry name" value="Cro/C1-type_HTH"/>
</dbReference>
<reference evidence="1 2" key="1">
    <citation type="submission" date="2016-06" db="EMBL/GenBank/DDBJ databases">
        <authorList>
            <person name="Kjaerup R.B."/>
            <person name="Dalgaard T.S."/>
            <person name="Juul-Madsen H.R."/>
        </authorList>
    </citation>
    <scope>NUCLEOTIDE SEQUENCE [LARGE SCALE GENOMIC DNA]</scope>
    <source>
        <strain evidence="1 2">1245752.6</strain>
    </source>
</reference>
<dbReference type="CDD" id="cd00093">
    <property type="entry name" value="HTH_XRE"/>
    <property type="match status" value="1"/>
</dbReference>
<evidence type="ECO:0000313" key="1">
    <source>
        <dbReference type="EMBL" id="OBS03101.1"/>
    </source>
</evidence>
<dbReference type="AlphaFoldDB" id="A0A1A6BLD1"/>
<dbReference type="SUPFAM" id="SSF47413">
    <property type="entry name" value="lambda repressor-like DNA-binding domains"/>
    <property type="match status" value="1"/>
</dbReference>